<evidence type="ECO:0000313" key="2">
    <source>
        <dbReference type="EMBL" id="KIE06136.1"/>
    </source>
</evidence>
<dbReference type="InterPro" id="IPR000182">
    <property type="entry name" value="GNAT_dom"/>
</dbReference>
<comment type="caution">
    <text evidence="2">The sequence shown here is derived from an EMBL/GenBank/DDBJ whole genome shotgun (WGS) entry which is preliminary data.</text>
</comment>
<dbReference type="CDD" id="cd04301">
    <property type="entry name" value="NAT_SF"/>
    <property type="match status" value="1"/>
</dbReference>
<reference evidence="2 3" key="1">
    <citation type="submission" date="2014-11" db="EMBL/GenBank/DDBJ databases">
        <title>A Rickettsiales Symbiont of Amoebae With Ancient Features.</title>
        <authorList>
            <person name="Schulz F."/>
            <person name="Martijn J."/>
            <person name="Wascher F."/>
            <person name="Kostanjsek R."/>
            <person name="Ettema T.J."/>
            <person name="Horn M."/>
        </authorList>
    </citation>
    <scope>NUCLEOTIDE SEQUENCE [LARGE SCALE GENOMIC DNA]</scope>
    <source>
        <strain evidence="2 3">UWC36</strain>
    </source>
</reference>
<evidence type="ECO:0000313" key="3">
    <source>
        <dbReference type="Proteomes" id="UP000031258"/>
    </source>
</evidence>
<dbReference type="STRING" id="86105.NF27_BK00570"/>
<protein>
    <recommendedName>
        <fullName evidence="1">N-acetyltransferase domain-containing protein</fullName>
    </recommendedName>
</protein>
<organism evidence="2 3">
    <name type="scientific">Candidatus Jidaibacter acanthamoebae</name>
    <dbReference type="NCBI Taxonomy" id="86105"/>
    <lineage>
        <taxon>Bacteria</taxon>
        <taxon>Pseudomonadati</taxon>
        <taxon>Pseudomonadota</taxon>
        <taxon>Alphaproteobacteria</taxon>
        <taxon>Rickettsiales</taxon>
        <taxon>Candidatus Midichloriaceae</taxon>
        <taxon>Candidatus Jidaibacter</taxon>
    </lineage>
</organism>
<dbReference type="SUPFAM" id="SSF55729">
    <property type="entry name" value="Acyl-CoA N-acyltransferases (Nat)"/>
    <property type="match status" value="1"/>
</dbReference>
<sequence length="150" mass="17718">MRYMIEFVNVIPNEVEEKMYKDMVKYEYNHGIDVNYKQFSLILTEDSNEVVGVLKAYTAFAEVYIDELWVDSSHRRKGHGRKLMQELENHFHGKGFNNINLVTSNFQAPGFYLKCGFTAEFVRINKKHPNLTKTFFIKYFTEELQTQGIL</sequence>
<dbReference type="GO" id="GO:0008080">
    <property type="term" value="F:N-acetyltransferase activity"/>
    <property type="evidence" value="ECO:0007669"/>
    <property type="project" value="InterPro"/>
</dbReference>
<dbReference type="Gene3D" id="3.40.630.30">
    <property type="match status" value="1"/>
</dbReference>
<dbReference type="InterPro" id="IPR016181">
    <property type="entry name" value="Acyl_CoA_acyltransferase"/>
</dbReference>
<dbReference type="AlphaFoldDB" id="A0A0C1N172"/>
<dbReference type="EMBL" id="JSWE01000036">
    <property type="protein sequence ID" value="KIE06136.1"/>
    <property type="molecule type" value="Genomic_DNA"/>
</dbReference>
<dbReference type="PANTHER" id="PTHR13538:SF4">
    <property type="entry name" value="N-ALPHA-ACETYLTRANSFERASE 80"/>
    <property type="match status" value="1"/>
</dbReference>
<evidence type="ECO:0000259" key="1">
    <source>
        <dbReference type="PROSITE" id="PS51186"/>
    </source>
</evidence>
<dbReference type="GO" id="GO:0005737">
    <property type="term" value="C:cytoplasm"/>
    <property type="evidence" value="ECO:0007669"/>
    <property type="project" value="TreeGrafter"/>
</dbReference>
<gene>
    <name evidence="2" type="ORF">NF27_BK00570</name>
</gene>
<dbReference type="PANTHER" id="PTHR13538">
    <property type="entry name" value="N-ACETYLTRANSFERASE 6"/>
    <property type="match status" value="1"/>
</dbReference>
<dbReference type="PROSITE" id="PS51186">
    <property type="entry name" value="GNAT"/>
    <property type="match status" value="1"/>
</dbReference>
<feature type="domain" description="N-acetyltransferase" evidence="1">
    <location>
        <begin position="1"/>
        <end position="138"/>
    </location>
</feature>
<dbReference type="GO" id="GO:1905502">
    <property type="term" value="F:acetyl-CoA binding"/>
    <property type="evidence" value="ECO:0007669"/>
    <property type="project" value="TreeGrafter"/>
</dbReference>
<dbReference type="Proteomes" id="UP000031258">
    <property type="component" value="Unassembled WGS sequence"/>
</dbReference>
<keyword evidence="3" id="KW-1185">Reference proteome</keyword>
<proteinExistence type="predicted"/>
<dbReference type="InterPro" id="IPR039840">
    <property type="entry name" value="NAA80"/>
</dbReference>
<accession>A0A0C1N172</accession>
<name>A0A0C1N172_9RICK</name>
<dbReference type="Pfam" id="PF00583">
    <property type="entry name" value="Acetyltransf_1"/>
    <property type="match status" value="1"/>
</dbReference>